<keyword evidence="5 6" id="KW-0012">Acyltransferase</keyword>
<evidence type="ECO:0000256" key="5">
    <source>
        <dbReference type="ARBA" id="ARBA00023315"/>
    </source>
</evidence>
<evidence type="ECO:0000313" key="10">
    <source>
        <dbReference type="EMBL" id="MFA1538110.1"/>
    </source>
</evidence>
<evidence type="ECO:0000259" key="8">
    <source>
        <dbReference type="Pfam" id="PF00198"/>
    </source>
</evidence>
<feature type="region of interest" description="Disordered" evidence="7">
    <location>
        <begin position="127"/>
        <end position="151"/>
    </location>
</feature>
<dbReference type="EMBL" id="JAXCEI010000002">
    <property type="protein sequence ID" value="MFA1538110.1"/>
    <property type="molecule type" value="Genomic_DNA"/>
</dbReference>
<dbReference type="InterPro" id="IPR001078">
    <property type="entry name" value="2-oxoacid_DH_actylTfrase"/>
</dbReference>
<dbReference type="SUPFAM" id="SSF52777">
    <property type="entry name" value="CoA-dependent acyltransferases"/>
    <property type="match status" value="1"/>
</dbReference>
<protein>
    <recommendedName>
        <fullName evidence="6">Dihydrolipoamide acetyltransferase component of pyruvate dehydrogenase complex</fullName>
        <ecNumber evidence="6">2.3.1.-</ecNumber>
    </recommendedName>
</protein>
<keyword evidence="4 6" id="KW-0450">Lipoyl</keyword>
<accession>A0ABV4Q5U0</accession>
<dbReference type="Gene3D" id="2.40.50.100">
    <property type="match status" value="1"/>
</dbReference>
<proteinExistence type="inferred from homology"/>
<sequence>MPTEIRMTLLNSNDPTALVVQWLARNGSRVTAGQPVVRVETSKVTVDVESPAKGHIVHAVPSGARLAPGDLLAQVHASASPVPTEPDAPVASDARFSDAAASYIAEHRIPLEVFAEHALVTIHDAREAHHRRQRPTVGRDGGTAPPAAGKSVPLERDKALEIEILTGSNQLTAALSVQFDGRRVRREAQQAVSPSIGILARVVRAASRALREYPQLNAHFEGDGIVHHARLDIGFAIDLGRGLRVGVVPESCLSDVEDIEDRIAEVISRYVDDDLTLSDVTGAGVTISDLSMEDVLLFQPLLGHRQALGIGLGGDRFLPGEPLTLTAAFDHRVTNGREVSGLLRACRALLNPAGGSPESGG</sequence>
<evidence type="ECO:0000256" key="6">
    <source>
        <dbReference type="RuleBase" id="RU003423"/>
    </source>
</evidence>
<dbReference type="Pfam" id="PF00198">
    <property type="entry name" value="2-oxoacid_dh"/>
    <property type="match status" value="1"/>
</dbReference>
<reference evidence="10 11" key="1">
    <citation type="submission" date="2023-11" db="EMBL/GenBank/DDBJ databases">
        <title>Actinomadura monticuli sp. nov., isolated from volcanic ash.</title>
        <authorList>
            <person name="Lee S.D."/>
            <person name="Yang H."/>
            <person name="Kim I.S."/>
        </authorList>
    </citation>
    <scope>NUCLEOTIDE SEQUENCE [LARGE SCALE GENOMIC DNA]</scope>
    <source>
        <strain evidence="10 11">DLS-62</strain>
    </source>
</reference>
<dbReference type="EC" id="2.3.1.-" evidence="6"/>
<dbReference type="RefSeq" id="WP_371947455.1">
    <property type="nucleotide sequence ID" value="NZ_JAXCEI010000002.1"/>
</dbReference>
<name>A0ABV4Q5U0_9ACTN</name>
<keyword evidence="3 6" id="KW-0808">Transferase</keyword>
<dbReference type="Pfam" id="PF00364">
    <property type="entry name" value="Biotin_lipoyl"/>
    <property type="match status" value="1"/>
</dbReference>
<dbReference type="PANTHER" id="PTHR43178">
    <property type="entry name" value="DIHYDROLIPOAMIDE ACETYLTRANSFERASE COMPONENT OF PYRUVATE DEHYDROGENASE COMPLEX"/>
    <property type="match status" value="1"/>
</dbReference>
<dbReference type="InterPro" id="IPR003016">
    <property type="entry name" value="2-oxoA_DH_lipoyl-BS"/>
</dbReference>
<feature type="domain" description="2-oxoacid dehydrogenase acyltransferase catalytic" evidence="8">
    <location>
        <begin position="185"/>
        <end position="351"/>
    </location>
</feature>
<dbReference type="InterPro" id="IPR011053">
    <property type="entry name" value="Single_hybrid_motif"/>
</dbReference>
<dbReference type="InterPro" id="IPR023213">
    <property type="entry name" value="CAT-like_dom_sf"/>
</dbReference>
<dbReference type="CDD" id="cd06849">
    <property type="entry name" value="lipoyl_domain"/>
    <property type="match status" value="1"/>
</dbReference>
<dbReference type="InterPro" id="IPR050743">
    <property type="entry name" value="2-oxoacid_DH_E2_comp"/>
</dbReference>
<evidence type="ECO:0000256" key="4">
    <source>
        <dbReference type="ARBA" id="ARBA00022823"/>
    </source>
</evidence>
<gene>
    <name evidence="10" type="ORF">SM611_04140</name>
</gene>
<evidence type="ECO:0000313" key="11">
    <source>
        <dbReference type="Proteomes" id="UP001569963"/>
    </source>
</evidence>
<dbReference type="Gene3D" id="3.30.559.10">
    <property type="entry name" value="Chloramphenicol acetyltransferase-like domain"/>
    <property type="match status" value="1"/>
</dbReference>
<comment type="cofactor">
    <cofactor evidence="1 6">
        <name>(R)-lipoate</name>
        <dbReference type="ChEBI" id="CHEBI:83088"/>
    </cofactor>
</comment>
<dbReference type="InterPro" id="IPR000089">
    <property type="entry name" value="Biotin_lipoyl"/>
</dbReference>
<organism evidence="10 11">
    <name type="scientific">Actinomadura monticuli</name>
    <dbReference type="NCBI Taxonomy" id="3097367"/>
    <lineage>
        <taxon>Bacteria</taxon>
        <taxon>Bacillati</taxon>
        <taxon>Actinomycetota</taxon>
        <taxon>Actinomycetes</taxon>
        <taxon>Streptosporangiales</taxon>
        <taxon>Thermomonosporaceae</taxon>
        <taxon>Actinomadura</taxon>
    </lineage>
</organism>
<keyword evidence="11" id="KW-1185">Reference proteome</keyword>
<evidence type="ECO:0000259" key="9">
    <source>
        <dbReference type="Pfam" id="PF00364"/>
    </source>
</evidence>
<evidence type="ECO:0000256" key="7">
    <source>
        <dbReference type="SAM" id="MobiDB-lite"/>
    </source>
</evidence>
<dbReference type="SUPFAM" id="SSF51230">
    <property type="entry name" value="Single hybrid motif"/>
    <property type="match status" value="1"/>
</dbReference>
<feature type="domain" description="Lipoyl-binding" evidence="9">
    <location>
        <begin position="17"/>
        <end position="74"/>
    </location>
</feature>
<evidence type="ECO:0000256" key="2">
    <source>
        <dbReference type="ARBA" id="ARBA00007317"/>
    </source>
</evidence>
<evidence type="ECO:0000256" key="1">
    <source>
        <dbReference type="ARBA" id="ARBA00001938"/>
    </source>
</evidence>
<dbReference type="PANTHER" id="PTHR43178:SF5">
    <property type="entry name" value="LIPOAMIDE ACYLTRANSFERASE COMPONENT OF BRANCHED-CHAIN ALPHA-KETO ACID DEHYDROGENASE COMPLEX, MITOCHONDRIAL"/>
    <property type="match status" value="1"/>
</dbReference>
<comment type="caution">
    <text evidence="10">The sequence shown here is derived from an EMBL/GenBank/DDBJ whole genome shotgun (WGS) entry which is preliminary data.</text>
</comment>
<comment type="similarity">
    <text evidence="2 6">Belongs to the 2-oxoacid dehydrogenase family.</text>
</comment>
<dbReference type="Proteomes" id="UP001569963">
    <property type="component" value="Unassembled WGS sequence"/>
</dbReference>
<dbReference type="PROSITE" id="PS00189">
    <property type="entry name" value="LIPOYL"/>
    <property type="match status" value="1"/>
</dbReference>
<evidence type="ECO:0000256" key="3">
    <source>
        <dbReference type="ARBA" id="ARBA00022679"/>
    </source>
</evidence>